<dbReference type="CDD" id="cd00090">
    <property type="entry name" value="HTH_ARSR"/>
    <property type="match status" value="1"/>
</dbReference>
<accession>A0ABZ1PQV6</accession>
<dbReference type="InterPro" id="IPR036388">
    <property type="entry name" value="WH-like_DNA-bd_sf"/>
</dbReference>
<dbReference type="Proteomes" id="UP001346877">
    <property type="component" value="Chromosome"/>
</dbReference>
<dbReference type="InterPro" id="IPR036390">
    <property type="entry name" value="WH_DNA-bd_sf"/>
</dbReference>
<proteinExistence type="predicted"/>
<dbReference type="Pfam" id="PF03551">
    <property type="entry name" value="PadR"/>
    <property type="match status" value="1"/>
</dbReference>
<dbReference type="SUPFAM" id="SSF46785">
    <property type="entry name" value="Winged helix' DNA-binding domain"/>
    <property type="match status" value="1"/>
</dbReference>
<evidence type="ECO:0000259" key="1">
    <source>
        <dbReference type="Pfam" id="PF03551"/>
    </source>
</evidence>
<reference evidence="2 3" key="1">
    <citation type="submission" date="2022-10" db="EMBL/GenBank/DDBJ databases">
        <title>The complete genomes of actinobacterial strains from the NBC collection.</title>
        <authorList>
            <person name="Joergensen T.S."/>
            <person name="Alvarez Arevalo M."/>
            <person name="Sterndorff E.B."/>
            <person name="Faurdal D."/>
            <person name="Vuksanovic O."/>
            <person name="Mourched A.-S."/>
            <person name="Charusanti P."/>
            <person name="Shaw S."/>
            <person name="Blin K."/>
            <person name="Weber T."/>
        </authorList>
    </citation>
    <scope>NUCLEOTIDE SEQUENCE [LARGE SCALE GENOMIC DNA]</scope>
    <source>
        <strain evidence="2 3">NBC_00396</strain>
    </source>
</reference>
<organism evidence="2 3">
    <name type="scientific">Micromonospora zamorensis</name>
    <dbReference type="NCBI Taxonomy" id="709883"/>
    <lineage>
        <taxon>Bacteria</taxon>
        <taxon>Bacillati</taxon>
        <taxon>Actinomycetota</taxon>
        <taxon>Actinomycetes</taxon>
        <taxon>Micromonosporales</taxon>
        <taxon>Micromonosporaceae</taxon>
        <taxon>Micromonospora</taxon>
    </lineage>
</organism>
<keyword evidence="3" id="KW-1185">Reference proteome</keyword>
<dbReference type="InterPro" id="IPR005149">
    <property type="entry name" value="Tscrpt_reg_PadR_N"/>
</dbReference>
<dbReference type="InterPro" id="IPR011991">
    <property type="entry name" value="ArsR-like_HTH"/>
</dbReference>
<sequence length="110" mass="12237">MEGLKRVTQPTLDVLTVLLSAEEDLHGFGVAKQTGRAPGTVYPILRKLEDGGYLEGRWEQEAPAEGRPRRRYYRLTVAGRAEATELLHARASAVPHLRPQLGESFAWGIE</sequence>
<dbReference type="Gene3D" id="1.10.10.10">
    <property type="entry name" value="Winged helix-like DNA-binding domain superfamily/Winged helix DNA-binding domain"/>
    <property type="match status" value="1"/>
</dbReference>
<dbReference type="PANTHER" id="PTHR33169:SF14">
    <property type="entry name" value="TRANSCRIPTIONAL REGULATOR RV3488"/>
    <property type="match status" value="1"/>
</dbReference>
<evidence type="ECO:0000313" key="3">
    <source>
        <dbReference type="Proteomes" id="UP001346877"/>
    </source>
</evidence>
<dbReference type="EMBL" id="CP107941">
    <property type="protein sequence ID" value="WUI85538.1"/>
    <property type="molecule type" value="Genomic_DNA"/>
</dbReference>
<name>A0ABZ1PQV6_9ACTN</name>
<feature type="domain" description="Transcription regulator PadR N-terminal" evidence="1">
    <location>
        <begin position="17"/>
        <end position="84"/>
    </location>
</feature>
<gene>
    <name evidence="2" type="ORF">OG375_14905</name>
</gene>
<protein>
    <submittedName>
        <fullName evidence="2">PadR family transcriptional regulator</fullName>
    </submittedName>
</protein>
<dbReference type="InterPro" id="IPR052509">
    <property type="entry name" value="Metal_resp_DNA-bind_regulator"/>
</dbReference>
<dbReference type="RefSeq" id="WP_328375852.1">
    <property type="nucleotide sequence ID" value="NZ_CP107941.1"/>
</dbReference>
<evidence type="ECO:0000313" key="2">
    <source>
        <dbReference type="EMBL" id="WUI85538.1"/>
    </source>
</evidence>
<dbReference type="PANTHER" id="PTHR33169">
    <property type="entry name" value="PADR-FAMILY TRANSCRIPTIONAL REGULATOR"/>
    <property type="match status" value="1"/>
</dbReference>